<protein>
    <submittedName>
        <fullName evidence="1">Uncharacterized protein</fullName>
    </submittedName>
</protein>
<dbReference type="Proteomes" id="UP000198640">
    <property type="component" value="Unassembled WGS sequence"/>
</dbReference>
<reference evidence="1 2" key="1">
    <citation type="submission" date="2016-10" db="EMBL/GenBank/DDBJ databases">
        <authorList>
            <person name="de Groot N.N."/>
        </authorList>
    </citation>
    <scope>NUCLEOTIDE SEQUENCE [LARGE SCALE GENOMIC DNA]</scope>
    <source>
        <strain evidence="1 2">Nm1</strain>
    </source>
</reference>
<organism evidence="1 2">
    <name type="scientific">Nitrosomonas halophila</name>
    <dbReference type="NCBI Taxonomy" id="44576"/>
    <lineage>
        <taxon>Bacteria</taxon>
        <taxon>Pseudomonadati</taxon>
        <taxon>Pseudomonadota</taxon>
        <taxon>Betaproteobacteria</taxon>
        <taxon>Nitrosomonadales</taxon>
        <taxon>Nitrosomonadaceae</taxon>
        <taxon>Nitrosomonas</taxon>
    </lineage>
</organism>
<evidence type="ECO:0000313" key="1">
    <source>
        <dbReference type="EMBL" id="SDY18953.1"/>
    </source>
</evidence>
<sequence length="85" mass="9694">MIPTDFAYPRGLWSERVRQVVSAYCETATIVGGEVATVTNTSRYAVPRIPIRRSDGWRWFEPRIIGKLAGEEKVIRLVKKVMSRA</sequence>
<name>A0A1H3HTY9_9PROT</name>
<dbReference type="EMBL" id="FNOY01000022">
    <property type="protein sequence ID" value="SDY18953.1"/>
    <property type="molecule type" value="Genomic_DNA"/>
</dbReference>
<dbReference type="OrthoDB" id="9782872at2"/>
<gene>
    <name evidence="1" type="ORF">SAMN05421881_10229</name>
</gene>
<dbReference type="RefSeq" id="WP_090413652.1">
    <property type="nucleotide sequence ID" value="NZ_FNOY01000022.1"/>
</dbReference>
<dbReference type="Gene3D" id="3.20.20.370">
    <property type="entry name" value="Glycoside hydrolase/deacetylase"/>
    <property type="match status" value="1"/>
</dbReference>
<accession>A0A1H3HTY9</accession>
<dbReference type="AlphaFoldDB" id="A0A1H3HTY9"/>
<evidence type="ECO:0000313" key="2">
    <source>
        <dbReference type="Proteomes" id="UP000198640"/>
    </source>
</evidence>
<dbReference type="STRING" id="44576.SAMN05421881_10229"/>
<keyword evidence="2" id="KW-1185">Reference proteome</keyword>
<proteinExistence type="predicted"/>